<dbReference type="EMBL" id="CP144914">
    <property type="protein sequence ID" value="WWD80681.1"/>
    <property type="molecule type" value="Genomic_DNA"/>
</dbReference>
<dbReference type="OrthoDB" id="2885492at2"/>
<dbReference type="AlphaFoldDB" id="A0A5C7FIE9"/>
<accession>A0A5C7FIE9</accession>
<proteinExistence type="predicted"/>
<evidence type="ECO:0000313" key="1">
    <source>
        <dbReference type="EMBL" id="WWD80681.1"/>
    </source>
</evidence>
<keyword evidence="2" id="KW-1185">Reference proteome</keyword>
<dbReference type="Proteomes" id="UP000321816">
    <property type="component" value="Chromosome"/>
</dbReference>
<dbReference type="KEGG" id="ahal:FTX54_003680"/>
<gene>
    <name evidence="1" type="ORF">FTX54_003680</name>
</gene>
<dbReference type="RefSeq" id="WP_147804432.1">
    <property type="nucleotide sequence ID" value="NZ_CP144914.1"/>
</dbReference>
<reference evidence="1 2" key="1">
    <citation type="submission" date="2024-01" db="EMBL/GenBank/DDBJ databases">
        <title>Complete Genome Sequence of Alkalicoccus halolimnae BZ-SZ-XJ29T, a Moderately Halophilic Bacterium Isolated from a Salt Lake.</title>
        <authorList>
            <person name="Zhao B."/>
        </authorList>
    </citation>
    <scope>NUCLEOTIDE SEQUENCE [LARGE SCALE GENOMIC DNA]</scope>
    <source>
        <strain evidence="1 2">BZ-SZ-XJ29</strain>
    </source>
</reference>
<evidence type="ECO:0000313" key="2">
    <source>
        <dbReference type="Proteomes" id="UP000321816"/>
    </source>
</evidence>
<sequence length="147" mass="16402">MKLLTFGLITAAVITFRSCDEPPPYENIALSLQAEYINGTLQIQPVIINEGSADETIHFNESIAWISEVSSGEESLYGGEEKDQEEGTQILLEPDEVYEGDAVNLDIDPGTYTVTAEAYFFLSGEEEEEQQPYYHDVRQNIEIEGGE</sequence>
<protein>
    <submittedName>
        <fullName evidence="1">Uncharacterized protein</fullName>
    </submittedName>
</protein>
<name>A0A5C7FIE9_9BACI</name>
<organism evidence="1 2">
    <name type="scientific">Alkalicoccus halolimnae</name>
    <dbReference type="NCBI Taxonomy" id="1667239"/>
    <lineage>
        <taxon>Bacteria</taxon>
        <taxon>Bacillati</taxon>
        <taxon>Bacillota</taxon>
        <taxon>Bacilli</taxon>
        <taxon>Bacillales</taxon>
        <taxon>Bacillaceae</taxon>
        <taxon>Alkalicoccus</taxon>
    </lineage>
</organism>